<accession>A0ABS6N871</accession>
<comment type="caution">
    <text evidence="2">The sequence shown here is derived from an EMBL/GenBank/DDBJ whole genome shotgun (WGS) entry which is preliminary data.</text>
</comment>
<keyword evidence="3" id="KW-1185">Reference proteome</keyword>
<name>A0ABS6N871_9RHOB</name>
<reference evidence="2" key="1">
    <citation type="submission" date="2021-06" db="EMBL/GenBank/DDBJ databases">
        <title>Thalassococcus sp. CAU 1522 isolated from sea sand, Republic of Korea.</title>
        <authorList>
            <person name="Kim W."/>
        </authorList>
    </citation>
    <scope>NUCLEOTIDE SEQUENCE</scope>
    <source>
        <strain evidence="2">CAU 1522</strain>
    </source>
</reference>
<protein>
    <recommendedName>
        <fullName evidence="1">Immunity MXAN-0049 protein domain-containing protein</fullName>
    </recommendedName>
</protein>
<evidence type="ECO:0000313" key="2">
    <source>
        <dbReference type="EMBL" id="MBV2360215.1"/>
    </source>
</evidence>
<organism evidence="2 3">
    <name type="scientific">Thalassococcus arenae</name>
    <dbReference type="NCBI Taxonomy" id="2851652"/>
    <lineage>
        <taxon>Bacteria</taxon>
        <taxon>Pseudomonadati</taxon>
        <taxon>Pseudomonadota</taxon>
        <taxon>Alphaproteobacteria</taxon>
        <taxon>Rhodobacterales</taxon>
        <taxon>Roseobacteraceae</taxon>
        <taxon>Thalassococcus</taxon>
    </lineage>
</organism>
<dbReference type="Proteomes" id="UP001166293">
    <property type="component" value="Unassembled WGS sequence"/>
</dbReference>
<evidence type="ECO:0000313" key="3">
    <source>
        <dbReference type="Proteomes" id="UP001166293"/>
    </source>
</evidence>
<gene>
    <name evidence="2" type="ORF">KUH32_10550</name>
</gene>
<dbReference type="InterPro" id="IPR012433">
    <property type="entry name" value="Imm11"/>
</dbReference>
<dbReference type="RefSeq" id="WP_217777993.1">
    <property type="nucleotide sequence ID" value="NZ_JAHRWL010000001.1"/>
</dbReference>
<dbReference type="Pfam" id="PF07791">
    <property type="entry name" value="Imm11"/>
    <property type="match status" value="1"/>
</dbReference>
<evidence type="ECO:0000259" key="1">
    <source>
        <dbReference type="Pfam" id="PF07791"/>
    </source>
</evidence>
<dbReference type="EMBL" id="JAHRWL010000001">
    <property type="protein sequence ID" value="MBV2360215.1"/>
    <property type="molecule type" value="Genomic_DNA"/>
</dbReference>
<feature type="domain" description="Immunity MXAN-0049 protein" evidence="1">
    <location>
        <begin position="48"/>
        <end position="188"/>
    </location>
</feature>
<proteinExistence type="predicted"/>
<sequence>MPFLLKVHTYKPDHIHWEDVWPRDRQTSDYAGLGKAHGKPPALTGPIPYRMRDGRLQPGGVLPDLVAGRWNSDLIVSRRVRALIEANDRVPHHFVPLDLTLLDGSVIDGQFFLFVAGDLTDGVVPEASNVTPKMIGGKPVYYTYPGDPDIAWRGDAIERRQIWVDRMLPRQIFISDTLEAAFRKAGMRAYDTCPSAVFAG</sequence>